<protein>
    <submittedName>
        <fullName evidence="2">Uncharacterized protein</fullName>
    </submittedName>
</protein>
<keyword evidence="1" id="KW-0472">Membrane</keyword>
<name>A0A7X9XBT4_9BACT</name>
<keyword evidence="1" id="KW-1133">Transmembrane helix</keyword>
<gene>
    <name evidence="2" type="ORF">HHU12_24145</name>
</gene>
<dbReference type="RefSeq" id="WP_169659304.1">
    <property type="nucleotide sequence ID" value="NZ_JABANE010000085.1"/>
</dbReference>
<reference evidence="2 3" key="1">
    <citation type="submission" date="2020-04" db="EMBL/GenBank/DDBJ databases">
        <title>Flammeovirga sp. SR4, a novel species isolated from seawater.</title>
        <authorList>
            <person name="Wang X."/>
        </authorList>
    </citation>
    <scope>NUCLEOTIDE SEQUENCE [LARGE SCALE GENOMIC DNA]</scope>
    <source>
        <strain evidence="2 3">ATCC 23126</strain>
    </source>
</reference>
<comment type="caution">
    <text evidence="2">The sequence shown here is derived from an EMBL/GenBank/DDBJ whole genome shotgun (WGS) entry which is preliminary data.</text>
</comment>
<evidence type="ECO:0000256" key="1">
    <source>
        <dbReference type="SAM" id="Phobius"/>
    </source>
</evidence>
<evidence type="ECO:0000313" key="3">
    <source>
        <dbReference type="Proteomes" id="UP000576082"/>
    </source>
</evidence>
<proteinExistence type="predicted"/>
<accession>A0A7X9XBT4</accession>
<sequence>MLKYNKTDRSLEIKVRDSYSIDAFYVLLIFSSIGYYRLCYDTGGNGIFSYALIGLCICVVLWQFIVYLPSDRIEVENESITKESYFAFFRIGQKTYEVKKIEQFFVTKSKRLCMIYDGEEKYFLSAESDEEVLNLERLLERYIGLQDYKASEDELLEKQEKKNENVVANNIWNTSINKIASLHPKDILTISHQDYEVYQHFKCQWNNQSQTIIIHLTNATTELLFHYSRTVQKDIYSIETKLNAFEIFNLSSFSTSSFMDYPNKLYYNGEAYNKTYLNQGTLTSTITPKGVAATQVFYFSVNQEEYLRFFKMGENTLSLYHGRKMDRGLIM</sequence>
<feature type="transmembrane region" description="Helical" evidence="1">
    <location>
        <begin position="50"/>
        <end position="68"/>
    </location>
</feature>
<dbReference type="AlphaFoldDB" id="A0A7X9XBT4"/>
<organism evidence="2 3">
    <name type="scientific">Flammeovirga aprica JL-4</name>
    <dbReference type="NCBI Taxonomy" id="694437"/>
    <lineage>
        <taxon>Bacteria</taxon>
        <taxon>Pseudomonadati</taxon>
        <taxon>Bacteroidota</taxon>
        <taxon>Cytophagia</taxon>
        <taxon>Cytophagales</taxon>
        <taxon>Flammeovirgaceae</taxon>
        <taxon>Flammeovirga</taxon>
    </lineage>
</organism>
<evidence type="ECO:0000313" key="2">
    <source>
        <dbReference type="EMBL" id="NME71082.1"/>
    </source>
</evidence>
<dbReference type="Proteomes" id="UP000576082">
    <property type="component" value="Unassembled WGS sequence"/>
</dbReference>
<keyword evidence="3" id="KW-1185">Reference proteome</keyword>
<keyword evidence="1" id="KW-0812">Transmembrane</keyword>
<dbReference type="EMBL" id="JABANE010000085">
    <property type="protein sequence ID" value="NME71082.1"/>
    <property type="molecule type" value="Genomic_DNA"/>
</dbReference>
<feature type="transmembrane region" description="Helical" evidence="1">
    <location>
        <begin position="21"/>
        <end position="38"/>
    </location>
</feature>